<dbReference type="EMBL" id="KE504131">
    <property type="protein sequence ID" value="EPT03272.1"/>
    <property type="molecule type" value="Genomic_DNA"/>
</dbReference>
<dbReference type="Proteomes" id="UP000015241">
    <property type="component" value="Unassembled WGS sequence"/>
</dbReference>
<keyword evidence="3" id="KW-1185">Reference proteome</keyword>
<dbReference type="AlphaFoldDB" id="S8EE66"/>
<evidence type="ECO:0000313" key="3">
    <source>
        <dbReference type="Proteomes" id="UP000015241"/>
    </source>
</evidence>
<keyword evidence="1" id="KW-1133">Transmembrane helix</keyword>
<reference evidence="2 3" key="1">
    <citation type="journal article" date="2012" name="Science">
        <title>The Paleozoic origin of enzymatic lignin decomposition reconstructed from 31 fungal genomes.</title>
        <authorList>
            <person name="Floudas D."/>
            <person name="Binder M."/>
            <person name="Riley R."/>
            <person name="Barry K."/>
            <person name="Blanchette R.A."/>
            <person name="Henrissat B."/>
            <person name="Martinez A.T."/>
            <person name="Otillar R."/>
            <person name="Spatafora J.W."/>
            <person name="Yadav J.S."/>
            <person name="Aerts A."/>
            <person name="Benoit I."/>
            <person name="Boyd A."/>
            <person name="Carlson A."/>
            <person name="Copeland A."/>
            <person name="Coutinho P.M."/>
            <person name="de Vries R.P."/>
            <person name="Ferreira P."/>
            <person name="Findley K."/>
            <person name="Foster B."/>
            <person name="Gaskell J."/>
            <person name="Glotzer D."/>
            <person name="Gorecki P."/>
            <person name="Heitman J."/>
            <person name="Hesse C."/>
            <person name="Hori C."/>
            <person name="Igarashi K."/>
            <person name="Jurgens J.A."/>
            <person name="Kallen N."/>
            <person name="Kersten P."/>
            <person name="Kohler A."/>
            <person name="Kuees U."/>
            <person name="Kumar T.K.A."/>
            <person name="Kuo A."/>
            <person name="LaButti K."/>
            <person name="Larrondo L.F."/>
            <person name="Lindquist E."/>
            <person name="Ling A."/>
            <person name="Lombard V."/>
            <person name="Lucas S."/>
            <person name="Lundell T."/>
            <person name="Martin R."/>
            <person name="McLaughlin D.J."/>
            <person name="Morgenstern I."/>
            <person name="Morin E."/>
            <person name="Murat C."/>
            <person name="Nagy L.G."/>
            <person name="Nolan M."/>
            <person name="Ohm R.A."/>
            <person name="Patyshakuliyeva A."/>
            <person name="Rokas A."/>
            <person name="Ruiz-Duenas F.J."/>
            <person name="Sabat G."/>
            <person name="Salamov A."/>
            <person name="Samejima M."/>
            <person name="Schmutz J."/>
            <person name="Slot J.C."/>
            <person name="St John F."/>
            <person name="Stenlid J."/>
            <person name="Sun H."/>
            <person name="Sun S."/>
            <person name="Syed K."/>
            <person name="Tsang A."/>
            <person name="Wiebenga A."/>
            <person name="Young D."/>
            <person name="Pisabarro A."/>
            <person name="Eastwood D.C."/>
            <person name="Martin F."/>
            <person name="Cullen D."/>
            <person name="Grigoriev I.V."/>
            <person name="Hibbett D.S."/>
        </authorList>
    </citation>
    <scope>NUCLEOTIDE SEQUENCE</scope>
    <source>
        <strain evidence="3">FP-58527</strain>
    </source>
</reference>
<evidence type="ECO:0000313" key="2">
    <source>
        <dbReference type="EMBL" id="EPT03272.1"/>
    </source>
</evidence>
<protein>
    <submittedName>
        <fullName evidence="2">Uncharacterized protein</fullName>
    </submittedName>
</protein>
<dbReference type="eggNOG" id="ENOG502RD77">
    <property type="taxonomic scope" value="Eukaryota"/>
</dbReference>
<keyword evidence="1" id="KW-0472">Membrane</keyword>
<name>S8EE66_FOMSC</name>
<gene>
    <name evidence="2" type="ORF">FOMPIDRAFT_144033</name>
</gene>
<keyword evidence="1" id="KW-0812">Transmembrane</keyword>
<feature type="transmembrane region" description="Helical" evidence="1">
    <location>
        <begin position="125"/>
        <end position="147"/>
    </location>
</feature>
<evidence type="ECO:0000256" key="1">
    <source>
        <dbReference type="SAM" id="Phobius"/>
    </source>
</evidence>
<dbReference type="OrthoDB" id="3268677at2759"/>
<accession>S8EE66</accession>
<dbReference type="HOGENOM" id="CLU_146158_0_0_1"/>
<sequence length="172" mass="18859">MARVRLDTVVGVTSPKQQYHLPLQAEQYCIVIYDNGLYIAKAIYSRTGGKGTAHAGLSTNIGLVSYASVQIFEPWLQNRFRAILAKVVHLRSLTFAHLMSDEIVTMLPGTQTLTADKTTLEVDPVGYSLFLQLRAVLPLVLGAVTFLRKARRKKTKALGASGVGDHEDTDSD</sequence>
<organism evidence="2 3">
    <name type="scientific">Fomitopsis schrenkii</name>
    <name type="common">Brown rot fungus</name>
    <dbReference type="NCBI Taxonomy" id="2126942"/>
    <lineage>
        <taxon>Eukaryota</taxon>
        <taxon>Fungi</taxon>
        <taxon>Dikarya</taxon>
        <taxon>Basidiomycota</taxon>
        <taxon>Agaricomycotina</taxon>
        <taxon>Agaricomycetes</taxon>
        <taxon>Polyporales</taxon>
        <taxon>Fomitopsis</taxon>
    </lineage>
</organism>
<dbReference type="InParanoid" id="S8EE66"/>
<proteinExistence type="predicted"/>